<accession>A0A6J7JSB5</accession>
<name>A0A6J7JSB5_9ZZZZ</name>
<proteinExistence type="predicted"/>
<reference evidence="2" key="1">
    <citation type="submission" date="2020-05" db="EMBL/GenBank/DDBJ databases">
        <authorList>
            <person name="Chiriac C."/>
            <person name="Salcher M."/>
            <person name="Ghai R."/>
            <person name="Kavagutti S V."/>
        </authorList>
    </citation>
    <scope>NUCLEOTIDE SEQUENCE</scope>
</reference>
<evidence type="ECO:0000313" key="2">
    <source>
        <dbReference type="EMBL" id="CAB4946668.1"/>
    </source>
</evidence>
<dbReference type="AlphaFoldDB" id="A0A6J7JSB5"/>
<organism evidence="2">
    <name type="scientific">freshwater metagenome</name>
    <dbReference type="NCBI Taxonomy" id="449393"/>
    <lineage>
        <taxon>unclassified sequences</taxon>
        <taxon>metagenomes</taxon>
        <taxon>ecological metagenomes</taxon>
    </lineage>
</organism>
<protein>
    <submittedName>
        <fullName evidence="2">Unannotated protein</fullName>
    </submittedName>
</protein>
<keyword evidence="1" id="KW-1133">Transmembrane helix</keyword>
<dbReference type="EMBL" id="CAFBNE010000033">
    <property type="protein sequence ID" value="CAB4946668.1"/>
    <property type="molecule type" value="Genomic_DNA"/>
</dbReference>
<keyword evidence="1" id="KW-0472">Membrane</keyword>
<feature type="transmembrane region" description="Helical" evidence="1">
    <location>
        <begin position="44"/>
        <end position="64"/>
    </location>
</feature>
<gene>
    <name evidence="2" type="ORF">UFOPK3772_01274</name>
</gene>
<keyword evidence="1" id="KW-0812">Transmembrane</keyword>
<evidence type="ECO:0000256" key="1">
    <source>
        <dbReference type="SAM" id="Phobius"/>
    </source>
</evidence>
<sequence>MRYRMLVSPRLTLAIAIVATAFLTLRLSLEDSQVTMLVGMLQPATLVIGLALSVVATLSSIASFPLSALSAPADDDTP</sequence>